<feature type="compositionally biased region" description="Low complexity" evidence="9">
    <location>
        <begin position="265"/>
        <end position="283"/>
    </location>
</feature>
<feature type="domain" description="CST complex subunit Stn1 N-terminal" evidence="10">
    <location>
        <begin position="40"/>
        <end position="118"/>
    </location>
</feature>
<feature type="compositionally biased region" description="Basic and acidic residues" evidence="9">
    <location>
        <begin position="460"/>
        <end position="482"/>
    </location>
</feature>
<dbReference type="GO" id="GO:0003677">
    <property type="term" value="F:DNA binding"/>
    <property type="evidence" value="ECO:0007669"/>
    <property type="project" value="UniProtKB-KW"/>
</dbReference>
<dbReference type="Gene3D" id="2.40.50.140">
    <property type="entry name" value="Nucleic acid-binding proteins"/>
    <property type="match status" value="1"/>
</dbReference>
<feature type="compositionally biased region" description="Polar residues" evidence="9">
    <location>
        <begin position="244"/>
        <end position="260"/>
    </location>
</feature>
<evidence type="ECO:0000256" key="9">
    <source>
        <dbReference type="SAM" id="MobiDB-lite"/>
    </source>
</evidence>
<evidence type="ECO:0000256" key="4">
    <source>
        <dbReference type="ARBA" id="ARBA00022454"/>
    </source>
</evidence>
<dbReference type="Proteomes" id="UP000076761">
    <property type="component" value="Unassembled WGS sequence"/>
</dbReference>
<evidence type="ECO:0000313" key="12">
    <source>
        <dbReference type="Proteomes" id="UP000076761"/>
    </source>
</evidence>
<accession>A0A165SVX8</accession>
<protein>
    <recommendedName>
        <fullName evidence="3">CST complex subunit STN1</fullName>
    </recommendedName>
    <alternativeName>
        <fullName evidence="8">Suppressor of cdc thirteen homolog</fullName>
    </alternativeName>
</protein>
<dbReference type="InParanoid" id="A0A165SVX8"/>
<dbReference type="Pfam" id="PF10451">
    <property type="entry name" value="Stn1"/>
    <property type="match status" value="1"/>
</dbReference>
<evidence type="ECO:0000256" key="3">
    <source>
        <dbReference type="ARBA" id="ARBA00017411"/>
    </source>
</evidence>
<dbReference type="SUPFAM" id="SSF50249">
    <property type="entry name" value="Nucleic acid-binding proteins"/>
    <property type="match status" value="1"/>
</dbReference>
<dbReference type="OrthoDB" id="77828at2759"/>
<sequence length="686" mass="76186">MKDAPSTKRKTWLLSSKKRWVDPSCSGNRNNAMVGTDRSSHSSAEIWRWTLTKSATAPCFVRDVHEMQESGSREHDFFWLNKVPCRTVKLLGVIVGVQTYEKRVVYTLDDGTSTIDCVHRPEPPPAPLSPAKPKSTSKGKEKSNPYIRPPSPKADKKERIVLLPEPLAPVAGVGATVRVIGRVLTKHNSRQIQADHIDICLSANDEIHHWSQVLALHKEKYSQSGPFLIPVSTISAASPEEAPSITQELHSSNYTPQTPSRRLVVPHSTPSTVSSVSGSSPVKSEYEDQTQPRLRHPSRLHSRDLNLNTFRIYVKHYMDNAPAPAVDLHNCLVCGPSEYCPHFDSSSSATAGLRQHSFHIPTTPMNSSALNDIGVGEKTPRTSMAGNRGEDATPRAPRYGVLPEQSERQKLCGFTMSYLRRVPELRLMARRTVEAEAKRRRHQERHDAKQSASRSTQLRRRPENVVGDSRREELRGDRKRSGGGEPVGRKMKRLFSVTILKLYEEGSIVLWDGPVRPFSSLRYGSQSGPNQSQAIWKSTSAASMALSAISTAHSASIGAVGGDDVDGDVDDRDSDLSDVPLNEEAYVPVTPGLLAEYVEAAIKTLMERSSRELQPSRSTCKQLSAAYRPRAVATPGPTTEEIVRFLRRGDEMWAKVGEWAIEDALQLLRKEGRAWDIGQGRWELCL</sequence>
<evidence type="ECO:0000256" key="2">
    <source>
        <dbReference type="ARBA" id="ARBA00004574"/>
    </source>
</evidence>
<feature type="region of interest" description="Disordered" evidence="9">
    <location>
        <begin position="115"/>
        <end position="155"/>
    </location>
</feature>
<dbReference type="InterPro" id="IPR040260">
    <property type="entry name" value="RFA2-like"/>
</dbReference>
<feature type="region of interest" description="Disordered" evidence="9">
    <location>
        <begin position="239"/>
        <end position="300"/>
    </location>
</feature>
<dbReference type="PANTHER" id="PTHR13989">
    <property type="entry name" value="REPLICATION PROTEIN A-RELATED"/>
    <property type="match status" value="1"/>
</dbReference>
<evidence type="ECO:0000259" key="10">
    <source>
        <dbReference type="Pfam" id="PF10451"/>
    </source>
</evidence>
<keyword evidence="5" id="KW-0779">Telomere</keyword>
<evidence type="ECO:0000256" key="6">
    <source>
        <dbReference type="ARBA" id="ARBA00023125"/>
    </source>
</evidence>
<dbReference type="PANTHER" id="PTHR13989:SF33">
    <property type="entry name" value="CST COMPLEX SUBUNIT STN1"/>
    <property type="match status" value="1"/>
</dbReference>
<dbReference type="GO" id="GO:0005634">
    <property type="term" value="C:nucleus"/>
    <property type="evidence" value="ECO:0007669"/>
    <property type="project" value="UniProtKB-SubCell"/>
</dbReference>
<organism evidence="11 12">
    <name type="scientific">Neolentinus lepideus HHB14362 ss-1</name>
    <dbReference type="NCBI Taxonomy" id="1314782"/>
    <lineage>
        <taxon>Eukaryota</taxon>
        <taxon>Fungi</taxon>
        <taxon>Dikarya</taxon>
        <taxon>Basidiomycota</taxon>
        <taxon>Agaricomycotina</taxon>
        <taxon>Agaricomycetes</taxon>
        <taxon>Gloeophyllales</taxon>
        <taxon>Gloeophyllaceae</taxon>
        <taxon>Neolentinus</taxon>
    </lineage>
</organism>
<keyword evidence="7" id="KW-0539">Nucleus</keyword>
<gene>
    <name evidence="11" type="ORF">NEOLEDRAFT_1114146</name>
</gene>
<comment type="subcellular location">
    <subcellularLocation>
        <location evidence="2">Chromosome</location>
        <location evidence="2">Telomere</location>
    </subcellularLocation>
    <subcellularLocation>
        <location evidence="1">Nucleus</location>
    </subcellularLocation>
</comment>
<evidence type="ECO:0000256" key="1">
    <source>
        <dbReference type="ARBA" id="ARBA00004123"/>
    </source>
</evidence>
<evidence type="ECO:0000313" key="11">
    <source>
        <dbReference type="EMBL" id="KZT25758.1"/>
    </source>
</evidence>
<keyword evidence="6" id="KW-0238">DNA-binding</keyword>
<dbReference type="InterPro" id="IPR012340">
    <property type="entry name" value="NA-bd_OB-fold"/>
</dbReference>
<evidence type="ECO:0000256" key="7">
    <source>
        <dbReference type="ARBA" id="ARBA00023242"/>
    </source>
</evidence>
<keyword evidence="12" id="KW-1185">Reference proteome</keyword>
<proteinExistence type="predicted"/>
<keyword evidence="4" id="KW-0158">Chromosome</keyword>
<dbReference type="InterPro" id="IPR018856">
    <property type="entry name" value="Stn1_N"/>
</dbReference>
<dbReference type="STRING" id="1314782.A0A165SVX8"/>
<evidence type="ECO:0000256" key="8">
    <source>
        <dbReference type="ARBA" id="ARBA00030039"/>
    </source>
</evidence>
<dbReference type="AlphaFoldDB" id="A0A165SVX8"/>
<reference evidence="11 12" key="1">
    <citation type="journal article" date="2016" name="Mol. Biol. Evol.">
        <title>Comparative Genomics of Early-Diverging Mushroom-Forming Fungi Provides Insights into the Origins of Lignocellulose Decay Capabilities.</title>
        <authorList>
            <person name="Nagy L.G."/>
            <person name="Riley R."/>
            <person name="Tritt A."/>
            <person name="Adam C."/>
            <person name="Daum C."/>
            <person name="Floudas D."/>
            <person name="Sun H."/>
            <person name="Yadav J.S."/>
            <person name="Pangilinan J."/>
            <person name="Larsson K.H."/>
            <person name="Matsuura K."/>
            <person name="Barry K."/>
            <person name="Labutti K."/>
            <person name="Kuo R."/>
            <person name="Ohm R.A."/>
            <person name="Bhattacharya S.S."/>
            <person name="Shirouzu T."/>
            <person name="Yoshinaga Y."/>
            <person name="Martin F.M."/>
            <person name="Grigoriev I.V."/>
            <person name="Hibbett D.S."/>
        </authorList>
    </citation>
    <scope>NUCLEOTIDE SEQUENCE [LARGE SCALE GENOMIC DNA]</scope>
    <source>
        <strain evidence="11 12">HHB14362 ss-1</strain>
    </source>
</reference>
<evidence type="ECO:0000256" key="5">
    <source>
        <dbReference type="ARBA" id="ARBA00022895"/>
    </source>
</evidence>
<dbReference type="GO" id="GO:0000781">
    <property type="term" value="C:chromosome, telomeric region"/>
    <property type="evidence" value="ECO:0007669"/>
    <property type="project" value="UniProtKB-SubCell"/>
</dbReference>
<name>A0A165SVX8_9AGAM</name>
<feature type="region of interest" description="Disordered" evidence="9">
    <location>
        <begin position="435"/>
        <end position="488"/>
    </location>
</feature>
<dbReference type="EMBL" id="KV425570">
    <property type="protein sequence ID" value="KZT25758.1"/>
    <property type="molecule type" value="Genomic_DNA"/>
</dbReference>